<reference evidence="27" key="2">
    <citation type="submission" date="2025-08" db="UniProtKB">
        <authorList>
            <consortium name="Ensembl"/>
        </authorList>
    </citation>
    <scope>IDENTIFICATION</scope>
    <source>
        <strain evidence="27">Hd-rR</strain>
    </source>
</reference>
<dbReference type="InterPro" id="IPR050122">
    <property type="entry name" value="RTK"/>
</dbReference>
<keyword evidence="3" id="KW-1003">Cell membrane</keyword>
<evidence type="ECO:0000256" key="23">
    <source>
        <dbReference type="SAM" id="Phobius"/>
    </source>
</evidence>
<dbReference type="SMART" id="SM00409">
    <property type="entry name" value="IG"/>
    <property type="match status" value="1"/>
</dbReference>
<proteinExistence type="inferred from homology"/>
<dbReference type="GO" id="GO:0005886">
    <property type="term" value="C:plasma membrane"/>
    <property type="evidence" value="ECO:0000318"/>
    <property type="project" value="GO_Central"/>
</dbReference>
<keyword evidence="12 23" id="KW-1133">Transmembrane helix</keyword>
<evidence type="ECO:0000256" key="1">
    <source>
        <dbReference type="ARBA" id="ARBA00004251"/>
    </source>
</evidence>
<keyword evidence="9" id="KW-0418">Kinase</keyword>
<dbReference type="SMART" id="SM00219">
    <property type="entry name" value="TyrKc"/>
    <property type="match status" value="1"/>
</dbReference>
<dbReference type="InterPro" id="IPR020635">
    <property type="entry name" value="Tyr_kinase_cat_dom"/>
</dbReference>
<dbReference type="InterPro" id="IPR003599">
    <property type="entry name" value="Ig_sub"/>
</dbReference>
<dbReference type="PROSITE" id="PS00107">
    <property type="entry name" value="PROTEIN_KINASE_ATP"/>
    <property type="match status" value="1"/>
</dbReference>
<dbReference type="FunFam" id="1.10.510.10:FF:000140">
    <property type="entry name" value="Platelet-derived growth factor receptor beta"/>
    <property type="match status" value="1"/>
</dbReference>
<evidence type="ECO:0000256" key="9">
    <source>
        <dbReference type="ARBA" id="ARBA00022777"/>
    </source>
</evidence>
<dbReference type="GeneID" id="101173420"/>
<evidence type="ECO:0000256" key="17">
    <source>
        <dbReference type="ARBA" id="ARBA00023180"/>
    </source>
</evidence>
<dbReference type="EC" id="2.7.10.1" evidence="2"/>
<dbReference type="InParanoid" id="A0A3B3ILP1"/>
<evidence type="ECO:0000256" key="14">
    <source>
        <dbReference type="ARBA" id="ARBA00023137"/>
    </source>
</evidence>
<dbReference type="Gene3D" id="1.10.510.10">
    <property type="entry name" value="Transferase(Phosphotransferase) domain 1"/>
    <property type="match status" value="1"/>
</dbReference>
<dbReference type="GeneTree" id="ENSGT00940000167274"/>
<keyword evidence="11" id="KW-0832">Ubl conjugation</keyword>
<evidence type="ECO:0000256" key="18">
    <source>
        <dbReference type="ARBA" id="ARBA00023319"/>
    </source>
</evidence>
<dbReference type="GO" id="GO:0043235">
    <property type="term" value="C:receptor complex"/>
    <property type="evidence" value="ECO:0000318"/>
    <property type="project" value="GO_Central"/>
</dbReference>
<dbReference type="PROSITE" id="PS50835">
    <property type="entry name" value="IG_LIKE"/>
    <property type="match status" value="1"/>
</dbReference>
<keyword evidence="7" id="KW-0677">Repeat</keyword>
<dbReference type="InterPro" id="IPR008266">
    <property type="entry name" value="Tyr_kinase_AS"/>
</dbReference>
<evidence type="ECO:0000256" key="19">
    <source>
        <dbReference type="ARBA" id="ARBA00051243"/>
    </source>
</evidence>
<keyword evidence="5" id="KW-0808">Transferase</keyword>
<keyword evidence="4" id="KW-0597">Phosphoprotein</keyword>
<gene>
    <name evidence="27" type="primary">flt3</name>
</gene>
<dbReference type="SUPFAM" id="SSF56112">
    <property type="entry name" value="Protein kinase-like (PK-like)"/>
    <property type="match status" value="1"/>
</dbReference>
<name>A0A3B3ILP1_ORYLA</name>
<dbReference type="PROSITE" id="PS50011">
    <property type="entry name" value="PROTEIN_KINASE_DOM"/>
    <property type="match status" value="1"/>
</dbReference>
<dbReference type="GO" id="GO:0030183">
    <property type="term" value="P:B cell differentiation"/>
    <property type="evidence" value="ECO:0000318"/>
    <property type="project" value="GO_Central"/>
</dbReference>
<dbReference type="Proteomes" id="UP000001038">
    <property type="component" value="Chromosome 20"/>
</dbReference>
<keyword evidence="14" id="KW-0829">Tyrosine-protein kinase</keyword>
<dbReference type="InterPro" id="IPR000719">
    <property type="entry name" value="Prot_kinase_dom"/>
</dbReference>
<dbReference type="GO" id="GO:0019838">
    <property type="term" value="F:growth factor binding"/>
    <property type="evidence" value="ECO:0000318"/>
    <property type="project" value="GO_Central"/>
</dbReference>
<evidence type="ECO:0000256" key="5">
    <source>
        <dbReference type="ARBA" id="ARBA00022679"/>
    </source>
</evidence>
<comment type="similarity">
    <text evidence="21">Belongs to the protein kinase superfamily. Tyr protein kinase family. CSF-1/PDGF receptor subfamily.</text>
</comment>
<dbReference type="RefSeq" id="XP_023805694.1">
    <property type="nucleotide sequence ID" value="XM_023949926.1"/>
</dbReference>
<accession>A0A3B3ILP1</accession>
<keyword evidence="15" id="KW-1015">Disulfide bond</keyword>
<evidence type="ECO:0000313" key="27">
    <source>
        <dbReference type="Ensembl" id="ENSORLP00000044577.1"/>
    </source>
</evidence>
<dbReference type="CTD" id="2322"/>
<evidence type="ECO:0000313" key="28">
    <source>
        <dbReference type="Proteomes" id="UP000001038"/>
    </source>
</evidence>
<keyword evidence="24" id="KW-0732">Signal</keyword>
<evidence type="ECO:0000256" key="7">
    <source>
        <dbReference type="ARBA" id="ARBA00022737"/>
    </source>
</evidence>
<dbReference type="InterPro" id="IPR013783">
    <property type="entry name" value="Ig-like_fold"/>
</dbReference>
<evidence type="ECO:0000259" key="25">
    <source>
        <dbReference type="PROSITE" id="PS50011"/>
    </source>
</evidence>
<evidence type="ECO:0000256" key="24">
    <source>
        <dbReference type="SAM" id="SignalP"/>
    </source>
</evidence>
<evidence type="ECO:0000259" key="26">
    <source>
        <dbReference type="PROSITE" id="PS50835"/>
    </source>
</evidence>
<comment type="subcellular location">
    <subcellularLocation>
        <location evidence="1">Cell membrane</location>
        <topology evidence="1">Single-pass type I membrane protein</topology>
    </subcellularLocation>
    <subcellularLocation>
        <location evidence="21">Membrane</location>
        <topology evidence="21">Single-pass type I membrane protein</topology>
    </subcellularLocation>
</comment>
<dbReference type="PROSITE" id="PS00240">
    <property type="entry name" value="RECEPTOR_TYR_KIN_III"/>
    <property type="match status" value="1"/>
</dbReference>
<feature type="chain" id="PRO_5017378374" description="receptor protein-tyrosine kinase" evidence="24">
    <location>
        <begin position="27"/>
        <end position="997"/>
    </location>
</feature>
<keyword evidence="16 21" id="KW-0675">Receptor</keyword>
<keyword evidence="28" id="KW-1185">Reference proteome</keyword>
<dbReference type="InterPro" id="IPR017441">
    <property type="entry name" value="Protein_kinase_ATP_BS"/>
</dbReference>
<dbReference type="AlphaFoldDB" id="A0A3B3ILP1"/>
<dbReference type="Bgee" id="ENSORLG00000022644">
    <property type="expression patterns" value="Expressed in pharyngeal gill and 13 other cell types or tissues"/>
</dbReference>
<dbReference type="GO" id="GO:0061515">
    <property type="term" value="P:myeloid cell development"/>
    <property type="evidence" value="ECO:0007669"/>
    <property type="project" value="Ensembl"/>
</dbReference>
<feature type="domain" description="Protein kinase" evidence="25">
    <location>
        <begin position="581"/>
        <end position="928"/>
    </location>
</feature>
<dbReference type="GO" id="GO:0007169">
    <property type="term" value="P:cell surface receptor protein tyrosine kinase signaling pathway"/>
    <property type="evidence" value="ECO:0000318"/>
    <property type="project" value="GO_Central"/>
</dbReference>
<dbReference type="InterPro" id="IPR001245">
    <property type="entry name" value="Ser-Thr/Tyr_kinase_cat_dom"/>
</dbReference>
<evidence type="ECO:0000256" key="15">
    <source>
        <dbReference type="ARBA" id="ARBA00023157"/>
    </source>
</evidence>
<dbReference type="Gene3D" id="3.30.200.20">
    <property type="entry name" value="Phosphorylase Kinase, domain 1"/>
    <property type="match status" value="1"/>
</dbReference>
<evidence type="ECO:0000256" key="21">
    <source>
        <dbReference type="RuleBase" id="RU000311"/>
    </source>
</evidence>
<dbReference type="InterPro" id="IPR036179">
    <property type="entry name" value="Ig-like_dom_sf"/>
</dbReference>
<feature type="binding site" evidence="20">
    <location>
        <position position="615"/>
    </location>
    <ligand>
        <name>ATP</name>
        <dbReference type="ChEBI" id="CHEBI:30616"/>
    </ligand>
</feature>
<evidence type="ECO:0000256" key="10">
    <source>
        <dbReference type="ARBA" id="ARBA00022840"/>
    </source>
</evidence>
<keyword evidence="8 20" id="KW-0547">Nucleotide-binding</keyword>
<dbReference type="FunFam" id="3.30.200.20:FF:000366">
    <property type="entry name" value="receptor-type tyrosine-protein kinase FLT3"/>
    <property type="match status" value="1"/>
</dbReference>
<evidence type="ECO:0000256" key="4">
    <source>
        <dbReference type="ARBA" id="ARBA00022553"/>
    </source>
</evidence>
<keyword evidence="10 20" id="KW-0067">ATP-binding</keyword>
<reference evidence="27 28" key="1">
    <citation type="journal article" date="2007" name="Nature">
        <title>The medaka draft genome and insights into vertebrate genome evolution.</title>
        <authorList>
            <person name="Kasahara M."/>
            <person name="Naruse K."/>
            <person name="Sasaki S."/>
            <person name="Nakatani Y."/>
            <person name="Qu W."/>
            <person name="Ahsan B."/>
            <person name="Yamada T."/>
            <person name="Nagayasu Y."/>
            <person name="Doi K."/>
            <person name="Kasai Y."/>
            <person name="Jindo T."/>
            <person name="Kobayashi D."/>
            <person name="Shimada A."/>
            <person name="Toyoda A."/>
            <person name="Kuroki Y."/>
            <person name="Fujiyama A."/>
            <person name="Sasaki T."/>
            <person name="Shimizu A."/>
            <person name="Asakawa S."/>
            <person name="Shimizu N."/>
            <person name="Hashimoto S."/>
            <person name="Yang J."/>
            <person name="Lee Y."/>
            <person name="Matsushima K."/>
            <person name="Sugano S."/>
            <person name="Sakaizumi M."/>
            <person name="Narita T."/>
            <person name="Ohishi K."/>
            <person name="Haga S."/>
            <person name="Ohta F."/>
            <person name="Nomoto H."/>
            <person name="Nogata K."/>
            <person name="Morishita T."/>
            <person name="Endo T."/>
            <person name="Shin-I T."/>
            <person name="Takeda H."/>
            <person name="Morishita S."/>
            <person name="Kohara Y."/>
        </authorList>
    </citation>
    <scope>NUCLEOTIDE SEQUENCE [LARGE SCALE GENOMIC DNA]</scope>
    <source>
        <strain evidence="27 28">Hd-rR</strain>
    </source>
</reference>
<comment type="catalytic activity">
    <reaction evidence="19">
        <text>L-tyrosyl-[protein] + ATP = O-phospho-L-tyrosyl-[protein] + ADP + H(+)</text>
        <dbReference type="Rhea" id="RHEA:10596"/>
        <dbReference type="Rhea" id="RHEA-COMP:10136"/>
        <dbReference type="Rhea" id="RHEA-COMP:20101"/>
        <dbReference type="ChEBI" id="CHEBI:15378"/>
        <dbReference type="ChEBI" id="CHEBI:30616"/>
        <dbReference type="ChEBI" id="CHEBI:46858"/>
        <dbReference type="ChEBI" id="CHEBI:61978"/>
        <dbReference type="ChEBI" id="CHEBI:456216"/>
        <dbReference type="EC" id="2.7.10.1"/>
    </reaction>
</comment>
<evidence type="ECO:0000256" key="12">
    <source>
        <dbReference type="ARBA" id="ARBA00022989"/>
    </source>
</evidence>
<dbReference type="GO" id="GO:0019221">
    <property type="term" value="P:cytokine-mediated signaling pathway"/>
    <property type="evidence" value="ECO:0000318"/>
    <property type="project" value="GO_Central"/>
</dbReference>
<dbReference type="Pfam" id="PF07714">
    <property type="entry name" value="PK_Tyr_Ser-Thr"/>
    <property type="match status" value="1"/>
</dbReference>
<dbReference type="Gene3D" id="2.60.40.10">
    <property type="entry name" value="Immunoglobulins"/>
    <property type="match status" value="1"/>
</dbReference>
<evidence type="ECO:0000256" key="6">
    <source>
        <dbReference type="ARBA" id="ARBA00022692"/>
    </source>
</evidence>
<keyword evidence="17" id="KW-0325">Glycoprotein</keyword>
<evidence type="ECO:0000256" key="8">
    <source>
        <dbReference type="ARBA" id="ARBA00022741"/>
    </source>
</evidence>
<dbReference type="InterPro" id="IPR011009">
    <property type="entry name" value="Kinase-like_dom_sf"/>
</dbReference>
<dbReference type="GO" id="GO:0016477">
    <property type="term" value="P:cell migration"/>
    <property type="evidence" value="ECO:0000318"/>
    <property type="project" value="GO_Central"/>
</dbReference>
<dbReference type="GO" id="GO:0030225">
    <property type="term" value="P:macrophage differentiation"/>
    <property type="evidence" value="ECO:0007669"/>
    <property type="project" value="Ensembl"/>
</dbReference>
<feature type="domain" description="Ig-like" evidence="26">
    <location>
        <begin position="210"/>
        <end position="302"/>
    </location>
</feature>
<evidence type="ECO:0000256" key="22">
    <source>
        <dbReference type="SAM" id="MobiDB-lite"/>
    </source>
</evidence>
<keyword evidence="18 21" id="KW-0393">Immunoglobulin domain</keyword>
<evidence type="ECO:0000256" key="13">
    <source>
        <dbReference type="ARBA" id="ARBA00023136"/>
    </source>
</evidence>
<feature type="signal peptide" evidence="24">
    <location>
        <begin position="1"/>
        <end position="26"/>
    </location>
</feature>
<dbReference type="GO" id="GO:0005524">
    <property type="term" value="F:ATP binding"/>
    <property type="evidence" value="ECO:0007669"/>
    <property type="project" value="UniProtKB-UniRule"/>
</dbReference>
<dbReference type="FunCoup" id="A0A3B3ILP1">
    <property type="interactions" value="839"/>
</dbReference>
<dbReference type="InterPro" id="IPR003598">
    <property type="entry name" value="Ig_sub2"/>
</dbReference>
<dbReference type="SMART" id="SM00408">
    <property type="entry name" value="IGc2"/>
    <property type="match status" value="1"/>
</dbReference>
<dbReference type="KEGG" id="ola:101173420"/>
<evidence type="ECO:0000256" key="11">
    <source>
        <dbReference type="ARBA" id="ARBA00022843"/>
    </source>
</evidence>
<dbReference type="InterPro" id="IPR013151">
    <property type="entry name" value="Immunoglobulin_dom"/>
</dbReference>
<dbReference type="STRING" id="8090.ENSORLP00000044577"/>
<dbReference type="PANTHER" id="PTHR24416">
    <property type="entry name" value="TYROSINE-PROTEIN KINASE RECEPTOR"/>
    <property type="match status" value="1"/>
</dbReference>
<evidence type="ECO:0000256" key="3">
    <source>
        <dbReference type="ARBA" id="ARBA00022475"/>
    </source>
</evidence>
<dbReference type="Pfam" id="PF00047">
    <property type="entry name" value="ig"/>
    <property type="match status" value="1"/>
</dbReference>
<organism evidence="27 28">
    <name type="scientific">Oryzias latipes</name>
    <name type="common">Japanese rice fish</name>
    <name type="synonym">Japanese killifish</name>
    <dbReference type="NCBI Taxonomy" id="8090"/>
    <lineage>
        <taxon>Eukaryota</taxon>
        <taxon>Metazoa</taxon>
        <taxon>Chordata</taxon>
        <taxon>Craniata</taxon>
        <taxon>Vertebrata</taxon>
        <taxon>Euteleostomi</taxon>
        <taxon>Actinopterygii</taxon>
        <taxon>Neopterygii</taxon>
        <taxon>Teleostei</taxon>
        <taxon>Neoteleostei</taxon>
        <taxon>Acanthomorphata</taxon>
        <taxon>Ovalentaria</taxon>
        <taxon>Atherinomorphae</taxon>
        <taxon>Beloniformes</taxon>
        <taxon>Adrianichthyidae</taxon>
        <taxon>Oryziinae</taxon>
        <taxon>Oryzias</taxon>
    </lineage>
</organism>
<sequence>MMWIKIASTATSLLLCFLGALCIVGAENDVCVPSIQTECFNTSDYEDSSGMVRITMLHGKELNINVNGLSGSPVCRWIRGNQTIMTSDKTHFMVMPDSGQYTLTCSGHNMTIFSKTVVLHVLQKRPTKPQLLLTNVNARNRSPQFLCISEDISKPELEWSKGNKGEIVAGEKAMSTVSTTHYEDKEVMCCATNTQGQECTQLYDYDFNEKEIVSNVTLSPGDSLLLCCKIKNSNNYPAWRKDGEQLNLNSLQCQKDQIKEMCLLNDRHNWQRSYLSIPKVSEKHSGTYTCSLNGRNKSFHVQVLAEGFISAQLDERLDVLAEKKTGVCLEAKLSYHPALQLCSWQDPDGNVYKCTETWATKHRTVKFCNLQKSGIYKLFLEAAGKKETKEIKVCVADKPEFKLDRRDNSLTYVVESVPPLNFTWLSCESSNDSCKSNSSWEVVEEGYEEHPEELCVTKIKKSLNGHKAAGPLVKFCVTNLLKSWCDQTYGLQLPAPTQPSTGFIHPDNSYIMPLKVGIGVLLLALAIVVVSLIFLVQKKKQQYQPQLQMIQMVGPNDNDYIYINFKDFENNKNWEFPRENLELGKELGSGAFGMVVQATAYGINKPGVSQQVAVKMLKEKHQSVEKEALMSELKMLTHIGHHTNIVNLLGACTEIGPIYLIFQYCCYGDLLNYLKKNSNCYYKSVTDAFSKDRFKNIYCKMQLKKPSSEPVSTTDNYVPMHASTTRGQENIALLSISSSENDTYEDPEIFESADDQTEDPHALTFDDLLLFALQVAKGMEFLSSKNCIHRDLAARNVLLTKGRMAKIGDFGLARDIDNDSNYVVRGNVRLPVKWMAPESLFQGIYTTKSDVWAYGILLWEIFSLGVTPYPSMKVDHTFYSIIEKGFKMDCPYHASESVYKIMRQCWDLDPCNRPSFSKLASFMEDQLMNREEELYHNMPNQTDSDYQNAQTVLDISAMIKENENKESANDIQAHTTEKSQAEPGPADEKLLMPSDSE</sequence>
<dbReference type="GO" id="GO:0008284">
    <property type="term" value="P:positive regulation of cell population proliferation"/>
    <property type="evidence" value="ECO:0000318"/>
    <property type="project" value="GO_Central"/>
</dbReference>
<evidence type="ECO:0000256" key="16">
    <source>
        <dbReference type="ARBA" id="ARBA00023170"/>
    </source>
</evidence>
<dbReference type="PROSITE" id="PS00109">
    <property type="entry name" value="PROTEIN_KINASE_TYR"/>
    <property type="match status" value="1"/>
</dbReference>
<feature type="region of interest" description="Disordered" evidence="22">
    <location>
        <begin position="961"/>
        <end position="997"/>
    </location>
</feature>
<keyword evidence="13 23" id="KW-0472">Membrane</keyword>
<evidence type="ECO:0000256" key="2">
    <source>
        <dbReference type="ARBA" id="ARBA00011902"/>
    </source>
</evidence>
<reference evidence="27" key="3">
    <citation type="submission" date="2025-09" db="UniProtKB">
        <authorList>
            <consortium name="Ensembl"/>
        </authorList>
    </citation>
    <scope>IDENTIFICATION</scope>
    <source>
        <strain evidence="27">Hd-rR</strain>
    </source>
</reference>
<dbReference type="GO" id="GO:0004714">
    <property type="term" value="F:transmembrane receptor protein tyrosine kinase activity"/>
    <property type="evidence" value="ECO:0000318"/>
    <property type="project" value="GO_Central"/>
</dbReference>
<keyword evidence="6 21" id="KW-0812">Transmembrane</keyword>
<feature type="compositionally biased region" description="Basic and acidic residues" evidence="22">
    <location>
        <begin position="975"/>
        <end position="990"/>
    </location>
</feature>
<feature type="transmembrane region" description="Helical" evidence="23">
    <location>
        <begin position="516"/>
        <end position="536"/>
    </location>
</feature>
<evidence type="ECO:0000256" key="20">
    <source>
        <dbReference type="PROSITE-ProRule" id="PRU10141"/>
    </source>
</evidence>
<dbReference type="InterPro" id="IPR007110">
    <property type="entry name" value="Ig-like_dom"/>
</dbReference>
<dbReference type="Ensembl" id="ENSORLT00000035086.1">
    <property type="protein sequence ID" value="ENSORLP00000044577.1"/>
    <property type="gene ID" value="ENSORLG00000022644.1"/>
</dbReference>
<dbReference type="SUPFAM" id="SSF48726">
    <property type="entry name" value="Immunoglobulin"/>
    <property type="match status" value="1"/>
</dbReference>
<dbReference type="InterPro" id="IPR001824">
    <property type="entry name" value="Tyr_kinase_rcpt_3_CS"/>
</dbReference>
<dbReference type="PANTHER" id="PTHR24416:SF356">
    <property type="entry name" value="RECEPTOR-TYPE TYROSINE-PROTEIN KINASE FLT3"/>
    <property type="match status" value="1"/>
</dbReference>
<dbReference type="OrthoDB" id="3256376at2759"/>
<protein>
    <recommendedName>
        <fullName evidence="2">receptor protein-tyrosine kinase</fullName>
        <ecNumber evidence="2">2.7.10.1</ecNumber>
    </recommendedName>
</protein>